<comment type="subunit">
    <text evidence="5">Homodimer.</text>
</comment>
<gene>
    <name evidence="7" type="ORF">N7548_01765</name>
</gene>
<protein>
    <recommendedName>
        <fullName evidence="5">Ferredoxin--NADP reductase</fullName>
        <shortName evidence="5">FNR</shortName>
        <shortName evidence="5">Fd-NADP(+) reductase</shortName>
        <ecNumber evidence="5">1.18.1.2</ecNumber>
    </recommendedName>
</protein>
<keyword evidence="3 5" id="KW-0521">NADP</keyword>
<comment type="caution">
    <text evidence="5">Lacks conserved residue(s) required for the propagation of feature annotation.</text>
</comment>
<dbReference type="EMBL" id="JAOVQM010000001">
    <property type="protein sequence ID" value="MCV2231556.1"/>
    <property type="molecule type" value="Genomic_DNA"/>
</dbReference>
<comment type="caution">
    <text evidence="7">The sequence shown here is derived from an EMBL/GenBank/DDBJ whole genome shotgun (WGS) entry which is preliminary data.</text>
</comment>
<accession>A0ABT2Y4A3</accession>
<keyword evidence="8" id="KW-1185">Reference proteome</keyword>
<dbReference type="EC" id="1.18.1.2" evidence="5"/>
<evidence type="ECO:0000256" key="1">
    <source>
        <dbReference type="ARBA" id="ARBA00022630"/>
    </source>
</evidence>
<dbReference type="HAMAP" id="MF_01685">
    <property type="entry name" value="FENR2"/>
    <property type="match status" value="1"/>
</dbReference>
<dbReference type="PANTHER" id="PTHR48105">
    <property type="entry name" value="THIOREDOXIN REDUCTASE 1-RELATED-RELATED"/>
    <property type="match status" value="1"/>
</dbReference>
<dbReference type="Gene3D" id="3.50.50.60">
    <property type="entry name" value="FAD/NAD(P)-binding domain"/>
    <property type="match status" value="2"/>
</dbReference>
<dbReference type="PRINTS" id="PR00469">
    <property type="entry name" value="PNDRDTASEII"/>
</dbReference>
<evidence type="ECO:0000256" key="2">
    <source>
        <dbReference type="ARBA" id="ARBA00022827"/>
    </source>
</evidence>
<evidence type="ECO:0000313" key="8">
    <source>
        <dbReference type="Proteomes" id="UP001177160"/>
    </source>
</evidence>
<evidence type="ECO:0000259" key="6">
    <source>
        <dbReference type="Pfam" id="PF07992"/>
    </source>
</evidence>
<evidence type="ECO:0000256" key="4">
    <source>
        <dbReference type="ARBA" id="ARBA00023002"/>
    </source>
</evidence>
<feature type="binding site" evidence="5">
    <location>
        <position position="43"/>
    </location>
    <ligand>
        <name>FAD</name>
        <dbReference type="ChEBI" id="CHEBI:57692"/>
    </ligand>
</feature>
<dbReference type="InterPro" id="IPR022890">
    <property type="entry name" value="Fd--NADP_Rdtase_type_2"/>
</dbReference>
<comment type="cofactor">
    <cofactor evidence="5">
        <name>FAD</name>
        <dbReference type="ChEBI" id="CHEBI:57692"/>
    </cofactor>
    <text evidence="5">Binds 1 FAD per subunit.</text>
</comment>
<dbReference type="Proteomes" id="UP001177160">
    <property type="component" value="Unassembled WGS sequence"/>
</dbReference>
<feature type="binding site" evidence="5">
    <location>
        <position position="85"/>
    </location>
    <ligand>
        <name>FAD</name>
        <dbReference type="ChEBI" id="CHEBI:57692"/>
    </ligand>
</feature>
<keyword evidence="1 5" id="KW-0285">Flavoprotein</keyword>
<evidence type="ECO:0000256" key="5">
    <source>
        <dbReference type="HAMAP-Rule" id="MF_01685"/>
    </source>
</evidence>
<dbReference type="InterPro" id="IPR050097">
    <property type="entry name" value="Ferredoxin-NADP_redctase_2"/>
</dbReference>
<name>A0ABT2Y4A3_9MOLU</name>
<dbReference type="InterPro" id="IPR036188">
    <property type="entry name" value="FAD/NAD-bd_sf"/>
</dbReference>
<sequence>MYDTIIIGAGPAGLYAATLAGMHKLKACLLESSFEYGGTLNLYKQKMVYDMPGYRKINAGDLIATLFDQYSEYAEDVPLRLNTKAISIDYVDDHYVLESNQGVFLTKTILLANGGGTFEPRLLEVPEADSKSNIYYNVKDVHDFEGQELIVLGGGDSAVDWSLTLAEVAKKVTLIHRRNDFRAHEYSVDKIKQVGRVLTPYAPKGFIGYDKVDYLTIQNTEDNSIMDVPCDALFVFYGSSPAKHNLSEWGFELDDKGLIKVKSNMETTRAGIFAVGNSVTYHGKKKMISTGLGEAATAISTIGAFLYPEKTQSYKH</sequence>
<evidence type="ECO:0000256" key="3">
    <source>
        <dbReference type="ARBA" id="ARBA00022857"/>
    </source>
</evidence>
<feature type="domain" description="FAD/NAD(P)-binding" evidence="6">
    <location>
        <begin position="2"/>
        <end position="284"/>
    </location>
</feature>
<dbReference type="InterPro" id="IPR023753">
    <property type="entry name" value="FAD/NAD-binding_dom"/>
</dbReference>
<dbReference type="Pfam" id="PF07992">
    <property type="entry name" value="Pyr_redox_2"/>
    <property type="match status" value="1"/>
</dbReference>
<reference evidence="7" key="1">
    <citation type="submission" date="2022-09" db="EMBL/GenBank/DDBJ databases">
        <title>Novel Mycoplasma species identified in domestic and wild animals.</title>
        <authorList>
            <person name="Volokhov D.V."/>
            <person name="Furtak V.A."/>
            <person name="Zagorodnyaya T.A."/>
        </authorList>
    </citation>
    <scope>NUCLEOTIDE SEQUENCE</scope>
    <source>
        <strain evidence="7">Oakley</strain>
    </source>
</reference>
<proteinExistence type="inferred from homology"/>
<dbReference type="RefSeq" id="WP_263607679.1">
    <property type="nucleotide sequence ID" value="NZ_JAOVQM010000001.1"/>
</dbReference>
<dbReference type="PRINTS" id="PR00368">
    <property type="entry name" value="FADPNR"/>
</dbReference>
<keyword evidence="2 5" id="KW-0274">FAD</keyword>
<comment type="similarity">
    <text evidence="5">Belongs to the ferredoxin--NADP reductase type 2 family.</text>
</comment>
<feature type="binding site" evidence="5">
    <location>
        <position position="118"/>
    </location>
    <ligand>
        <name>FAD</name>
        <dbReference type="ChEBI" id="CHEBI:57692"/>
    </ligand>
</feature>
<feature type="binding site" evidence="5">
    <location>
        <position position="31"/>
    </location>
    <ligand>
        <name>FAD</name>
        <dbReference type="ChEBI" id="CHEBI:57692"/>
    </ligand>
</feature>
<evidence type="ECO:0000313" key="7">
    <source>
        <dbReference type="EMBL" id="MCV2231556.1"/>
    </source>
</evidence>
<dbReference type="SUPFAM" id="SSF51905">
    <property type="entry name" value="FAD/NAD(P)-binding domain"/>
    <property type="match status" value="1"/>
</dbReference>
<comment type="catalytic activity">
    <reaction evidence="5">
        <text>2 reduced [2Fe-2S]-[ferredoxin] + NADP(+) + H(+) = 2 oxidized [2Fe-2S]-[ferredoxin] + NADPH</text>
        <dbReference type="Rhea" id="RHEA:20125"/>
        <dbReference type="Rhea" id="RHEA-COMP:10000"/>
        <dbReference type="Rhea" id="RHEA-COMP:10001"/>
        <dbReference type="ChEBI" id="CHEBI:15378"/>
        <dbReference type="ChEBI" id="CHEBI:33737"/>
        <dbReference type="ChEBI" id="CHEBI:33738"/>
        <dbReference type="ChEBI" id="CHEBI:57783"/>
        <dbReference type="ChEBI" id="CHEBI:58349"/>
        <dbReference type="EC" id="1.18.1.2"/>
    </reaction>
</comment>
<organism evidence="7 8">
    <name type="scientific">Paracholeplasma manati</name>
    <dbReference type="NCBI Taxonomy" id="591373"/>
    <lineage>
        <taxon>Bacteria</taxon>
        <taxon>Bacillati</taxon>
        <taxon>Mycoplasmatota</taxon>
        <taxon>Mollicutes</taxon>
        <taxon>Acholeplasmatales</taxon>
        <taxon>Acholeplasmataceae</taxon>
        <taxon>Paracholeplasma</taxon>
    </lineage>
</organism>
<keyword evidence="4 5" id="KW-0560">Oxidoreductase</keyword>